<dbReference type="Gene3D" id="1.20.5.170">
    <property type="match status" value="1"/>
</dbReference>
<feature type="transmembrane region" description="Helical" evidence="17">
    <location>
        <begin position="958"/>
        <end position="978"/>
    </location>
</feature>
<evidence type="ECO:0000256" key="15">
    <source>
        <dbReference type="ARBA" id="ARBA00023136"/>
    </source>
</evidence>
<dbReference type="FunFam" id="2.70.150.10:FF:000006">
    <property type="entry name" value="Calcium-transporting ATPase"/>
    <property type="match status" value="1"/>
</dbReference>
<dbReference type="NCBIfam" id="TIGR01494">
    <property type="entry name" value="ATPase_P-type"/>
    <property type="match status" value="2"/>
</dbReference>
<dbReference type="GO" id="GO:0005388">
    <property type="term" value="F:P-type calcium transporter activity"/>
    <property type="evidence" value="ECO:0007669"/>
    <property type="project" value="UniProtKB-EC"/>
</dbReference>
<dbReference type="InterPro" id="IPR023299">
    <property type="entry name" value="ATPase_P-typ_cyto_dom_N"/>
</dbReference>
<feature type="transmembrane region" description="Helical" evidence="17">
    <location>
        <begin position="173"/>
        <end position="191"/>
    </location>
</feature>
<dbReference type="InterPro" id="IPR044492">
    <property type="entry name" value="P_typ_ATPase_HD_dom"/>
</dbReference>
<keyword evidence="14 17" id="KW-0406">Ion transport</keyword>
<evidence type="ECO:0000313" key="20">
    <source>
        <dbReference type="Proteomes" id="UP001603857"/>
    </source>
</evidence>
<dbReference type="SUPFAM" id="SSF56784">
    <property type="entry name" value="HAD-like"/>
    <property type="match status" value="1"/>
</dbReference>
<evidence type="ECO:0000256" key="2">
    <source>
        <dbReference type="ARBA" id="ARBA00006124"/>
    </source>
</evidence>
<sequence>MMQRYLDDNFEVKSKNSSEEALQRWRKLCGFVKNPKRRFRFTANFPQRDKAAAMRRTNQEKLRVAVLVSKAAFQFIQGVELSDYKVPEEVKAAGFQICGDELGSIVEGHDVKKFRHHGGVDGIAEKLSTSTTEGLNIDTELLNKRQQIYGINKFTESEPTSFWVFVWEAFQDMTLMILGVCAIVSLLVGIATEGWPKGAHDGLGIVASILLVVFVTAISDYRQSLQFRDLDKEKKKISIQVTRNGYRQKMSIYELLPGDIVHLSIGDQVPADGLFVSGFSVLIDESSLTGESEPVAVNSENPFLLSGTKVQDGSCKMLVTSVGMKTQWGKLMATLSEGGDDETPLQVKLNGVATIIGKIGLFFAVVTFAVLVQGLLSQKLLEGSLRSWTGDDALALLEFFAVAVTIVVVAVPEGLPLAVTLSLAFAMKKMMNDKALVRHLAACETMGSATTICSDKTGTLTTNHMTVVKTCFCMNSKEVNIKASSLCSELSESSLKLLLQSIFNNTGGEVVINQNGKHEILGTPTEAAILEFGLSLGGDFQGERQACKLVKVEPFNSTKKKMSVVVELPGGGLRAHCKGASEIILAACDKVLNSNGEVVPLDEGSTNHLKATINQFASEALRTLCLAYFELENGFSAEDPIPVSGYTCIGVVGIKDPVRPGVKESVAECRSAGITVRMVTGDNINTAKAIARECGILTDDGIAIEGPEFREKSEKELLELIPRIQVMARSSPLDKHMLVKHLRTTFGEVVAVTGDGTNDAPALHEADIGLAMGIAGTEVAKESADVIILDDNFSTIVTVAKWGRSVYINIQKFVQFQLTVNVVALIVNFTSACLTGTAPLTAVQLLWVNMIMDTLGALALATEPPNDDLMKRSPVGRKGNFISNVMWRNILGQSVYQFMVLWFLQSRGKSFFLLDGPDSDLVLNTLIFNTFVFCQVFNEINSREMEKINVFKGILENYVFVGVIGATVFFQIIIVEYLGTFANTTPLTLAQWFFCLFVGFLSMPIAARLKKIHV</sequence>
<evidence type="ECO:0000256" key="5">
    <source>
        <dbReference type="ARBA" id="ARBA00022692"/>
    </source>
</evidence>
<keyword evidence="15 17" id="KW-0472">Membrane</keyword>
<feature type="transmembrane region" description="Helical" evidence="17">
    <location>
        <begin position="990"/>
        <end position="1009"/>
    </location>
</feature>
<evidence type="ECO:0000256" key="4">
    <source>
        <dbReference type="ARBA" id="ARBA00022568"/>
    </source>
</evidence>
<feature type="transmembrane region" description="Helical" evidence="17">
    <location>
        <begin position="355"/>
        <end position="376"/>
    </location>
</feature>
<keyword evidence="20" id="KW-1185">Reference proteome</keyword>
<evidence type="ECO:0000256" key="11">
    <source>
        <dbReference type="ARBA" id="ARBA00022860"/>
    </source>
</evidence>
<keyword evidence="11" id="KW-0112">Calmodulin-binding</keyword>
<keyword evidence="13 17" id="KW-1133">Transmembrane helix</keyword>
<evidence type="ECO:0000256" key="17">
    <source>
        <dbReference type="RuleBase" id="RU361146"/>
    </source>
</evidence>
<keyword evidence="10" id="KW-0460">Magnesium</keyword>
<dbReference type="GO" id="GO:0005524">
    <property type="term" value="F:ATP binding"/>
    <property type="evidence" value="ECO:0007669"/>
    <property type="project" value="UniProtKB-KW"/>
</dbReference>
<dbReference type="CDD" id="cd02081">
    <property type="entry name" value="P-type_ATPase_Ca_PMCA-like"/>
    <property type="match status" value="1"/>
</dbReference>
<evidence type="ECO:0000256" key="14">
    <source>
        <dbReference type="ARBA" id="ARBA00023065"/>
    </source>
</evidence>
<dbReference type="GO" id="GO:0046872">
    <property type="term" value="F:metal ion binding"/>
    <property type="evidence" value="ECO:0007669"/>
    <property type="project" value="UniProtKB-KW"/>
</dbReference>
<dbReference type="SUPFAM" id="SSF81653">
    <property type="entry name" value="Calcium ATPase, transduction domain A"/>
    <property type="match status" value="1"/>
</dbReference>
<reference evidence="19 20" key="1">
    <citation type="submission" date="2024-08" db="EMBL/GenBank/DDBJ databases">
        <title>Insights into the chromosomal genome structure of Flemingia macrophylla.</title>
        <authorList>
            <person name="Ding Y."/>
            <person name="Zhao Y."/>
            <person name="Bi W."/>
            <person name="Wu M."/>
            <person name="Zhao G."/>
            <person name="Gong Y."/>
            <person name="Li W."/>
            <person name="Zhang P."/>
        </authorList>
    </citation>
    <scope>NUCLEOTIDE SEQUENCE [LARGE SCALE GENOMIC DNA]</scope>
    <source>
        <strain evidence="19">DYQJB</strain>
        <tissue evidence="19">Leaf</tissue>
    </source>
</reference>
<keyword evidence="5 17" id="KW-0812">Transmembrane</keyword>
<evidence type="ECO:0000256" key="12">
    <source>
        <dbReference type="ARBA" id="ARBA00022967"/>
    </source>
</evidence>
<dbReference type="SFLD" id="SFLDF00027">
    <property type="entry name" value="p-type_atpase"/>
    <property type="match status" value="1"/>
</dbReference>
<dbReference type="PROSITE" id="PS00154">
    <property type="entry name" value="ATPASE_E1_E2"/>
    <property type="match status" value="1"/>
</dbReference>
<dbReference type="FunFam" id="3.40.1110.10:FF:000011">
    <property type="entry name" value="Calcium-transporting ATPase"/>
    <property type="match status" value="1"/>
</dbReference>
<dbReference type="SUPFAM" id="SSF81660">
    <property type="entry name" value="Metal cation-transporting ATPase, ATP-binding domain N"/>
    <property type="match status" value="1"/>
</dbReference>
<dbReference type="NCBIfam" id="TIGR01517">
    <property type="entry name" value="ATPase-IIB_Ca"/>
    <property type="match status" value="1"/>
</dbReference>
<dbReference type="FunFam" id="1.20.5.170:FF:000026">
    <property type="entry name" value="Calcium-transporting ATPase"/>
    <property type="match status" value="1"/>
</dbReference>
<evidence type="ECO:0000256" key="7">
    <source>
        <dbReference type="ARBA" id="ARBA00022741"/>
    </source>
</evidence>
<dbReference type="InterPro" id="IPR024750">
    <property type="entry name" value="Ca_ATPase_N_dom"/>
</dbReference>
<keyword evidence="3 17" id="KW-0813">Transport</keyword>
<evidence type="ECO:0000259" key="18">
    <source>
        <dbReference type="SMART" id="SM00831"/>
    </source>
</evidence>
<dbReference type="InterPro" id="IPR059000">
    <property type="entry name" value="ATPase_P-type_domA"/>
</dbReference>
<dbReference type="PANTHER" id="PTHR24093:SF474">
    <property type="entry name" value="CALCIUM-TRANSPORTING ATPASE 2, PLASMA MEMBRANE-TYPE"/>
    <property type="match status" value="1"/>
</dbReference>
<dbReference type="Pfam" id="PF12515">
    <property type="entry name" value="CaATP_NAI"/>
    <property type="match status" value="1"/>
</dbReference>
<dbReference type="Pfam" id="PF00690">
    <property type="entry name" value="Cation_ATPase_N"/>
    <property type="match status" value="1"/>
</dbReference>
<dbReference type="InterPro" id="IPR006068">
    <property type="entry name" value="ATPase_P-typ_cation-transptr_C"/>
</dbReference>
<dbReference type="EMBL" id="JBGMDY010000001">
    <property type="protein sequence ID" value="KAL2348314.1"/>
    <property type="molecule type" value="Genomic_DNA"/>
</dbReference>
<dbReference type="InterPro" id="IPR006408">
    <property type="entry name" value="P-type_ATPase_IIB"/>
</dbReference>
<organism evidence="19 20">
    <name type="scientific">Flemingia macrophylla</name>
    <dbReference type="NCBI Taxonomy" id="520843"/>
    <lineage>
        <taxon>Eukaryota</taxon>
        <taxon>Viridiplantae</taxon>
        <taxon>Streptophyta</taxon>
        <taxon>Embryophyta</taxon>
        <taxon>Tracheophyta</taxon>
        <taxon>Spermatophyta</taxon>
        <taxon>Magnoliopsida</taxon>
        <taxon>eudicotyledons</taxon>
        <taxon>Gunneridae</taxon>
        <taxon>Pentapetalae</taxon>
        <taxon>rosids</taxon>
        <taxon>fabids</taxon>
        <taxon>Fabales</taxon>
        <taxon>Fabaceae</taxon>
        <taxon>Papilionoideae</taxon>
        <taxon>50 kb inversion clade</taxon>
        <taxon>NPAAA clade</taxon>
        <taxon>indigoferoid/millettioid clade</taxon>
        <taxon>Phaseoleae</taxon>
        <taxon>Flemingia</taxon>
    </lineage>
</organism>
<evidence type="ECO:0000256" key="10">
    <source>
        <dbReference type="ARBA" id="ARBA00022842"/>
    </source>
</evidence>
<dbReference type="InterPro" id="IPR018303">
    <property type="entry name" value="ATPase_P-typ_P_site"/>
</dbReference>
<dbReference type="InterPro" id="IPR008250">
    <property type="entry name" value="ATPase_P-typ_transduc_dom_A_sf"/>
</dbReference>
<evidence type="ECO:0000256" key="16">
    <source>
        <dbReference type="ARBA" id="ARBA00048694"/>
    </source>
</evidence>
<comment type="similarity">
    <text evidence="2 17">Belongs to the cation transport ATPase (P-type) (TC 3.A.3) family. Type IIB subfamily.</text>
</comment>
<dbReference type="SFLD" id="SFLDS00003">
    <property type="entry name" value="Haloacid_Dehalogenase"/>
    <property type="match status" value="1"/>
</dbReference>
<evidence type="ECO:0000256" key="1">
    <source>
        <dbReference type="ARBA" id="ARBA00004141"/>
    </source>
</evidence>
<keyword evidence="9 17" id="KW-0067">ATP-binding</keyword>
<evidence type="ECO:0000256" key="8">
    <source>
        <dbReference type="ARBA" id="ARBA00022837"/>
    </source>
</evidence>
<evidence type="ECO:0000256" key="6">
    <source>
        <dbReference type="ARBA" id="ARBA00022723"/>
    </source>
</evidence>
<dbReference type="Pfam" id="PF13246">
    <property type="entry name" value="Cation_ATPase"/>
    <property type="match status" value="1"/>
</dbReference>
<dbReference type="GO" id="GO:0005516">
    <property type="term" value="F:calmodulin binding"/>
    <property type="evidence" value="ECO:0007669"/>
    <property type="project" value="UniProtKB-KW"/>
</dbReference>
<dbReference type="Pfam" id="PF00689">
    <property type="entry name" value="Cation_ATPase_C"/>
    <property type="match status" value="1"/>
</dbReference>
<evidence type="ECO:0000256" key="13">
    <source>
        <dbReference type="ARBA" id="ARBA00022989"/>
    </source>
</evidence>
<comment type="function">
    <text evidence="17">Catalyzes the hydrolysis of ATP coupled with the transport of calcium.</text>
</comment>
<feature type="transmembrane region" description="Helical" evidence="17">
    <location>
        <begin position="396"/>
        <end position="426"/>
    </location>
</feature>
<comment type="caution">
    <text evidence="17">Lacks conserved residue(s) required for the propagation of feature annotation.</text>
</comment>
<dbReference type="SMART" id="SM00831">
    <property type="entry name" value="Cation_ATPase_N"/>
    <property type="match status" value="1"/>
</dbReference>
<dbReference type="Gene3D" id="3.40.1110.10">
    <property type="entry name" value="Calcium-transporting ATPase, cytoplasmic domain N"/>
    <property type="match status" value="1"/>
</dbReference>
<dbReference type="FunFam" id="1.20.1110.10:FF:000039">
    <property type="entry name" value="Calcium-transporting ATPase"/>
    <property type="match status" value="1"/>
</dbReference>
<name>A0ABD1NJK1_9FABA</name>
<dbReference type="InterPro" id="IPR023298">
    <property type="entry name" value="ATPase_P-typ_TM_dom_sf"/>
</dbReference>
<keyword evidence="4 17" id="KW-0109">Calcium transport</keyword>
<keyword evidence="8 17" id="KW-0106">Calcium</keyword>
<evidence type="ECO:0000256" key="9">
    <source>
        <dbReference type="ARBA" id="ARBA00022840"/>
    </source>
</evidence>
<dbReference type="InterPro" id="IPR004014">
    <property type="entry name" value="ATPase_P-typ_cation-transptr_N"/>
</dbReference>
<accession>A0ABD1NJK1</accession>
<dbReference type="SFLD" id="SFLDG00002">
    <property type="entry name" value="C1.7:_P-type_atpase_like"/>
    <property type="match status" value="1"/>
</dbReference>
<evidence type="ECO:0000256" key="3">
    <source>
        <dbReference type="ARBA" id="ARBA00022448"/>
    </source>
</evidence>
<keyword evidence="12" id="KW-1278">Translocase</keyword>
<dbReference type="Gene3D" id="2.70.150.10">
    <property type="entry name" value="Calcium-transporting ATPase, cytoplasmic transduction domain A"/>
    <property type="match status" value="1"/>
</dbReference>
<comment type="subcellular location">
    <subcellularLocation>
        <location evidence="1 17">Membrane</location>
        <topology evidence="1 17">Multi-pass membrane protein</topology>
    </subcellularLocation>
</comment>
<dbReference type="FunFam" id="3.40.50.1000:FF:000011">
    <property type="entry name" value="Calcium-transporting ATPase"/>
    <property type="match status" value="1"/>
</dbReference>
<feature type="domain" description="Cation-transporting P-type ATPase N-terminal" evidence="18">
    <location>
        <begin position="114"/>
        <end position="190"/>
    </location>
</feature>
<dbReference type="InterPro" id="IPR036412">
    <property type="entry name" value="HAD-like_sf"/>
</dbReference>
<gene>
    <name evidence="19" type="ORF">Fmac_002314</name>
</gene>
<dbReference type="SUPFAM" id="SSF81665">
    <property type="entry name" value="Calcium ATPase, transmembrane domain M"/>
    <property type="match status" value="1"/>
</dbReference>
<comment type="caution">
    <text evidence="19">The sequence shown here is derived from an EMBL/GenBank/DDBJ whole genome shotgun (WGS) entry which is preliminary data.</text>
</comment>
<dbReference type="Proteomes" id="UP001603857">
    <property type="component" value="Unassembled WGS sequence"/>
</dbReference>
<dbReference type="PRINTS" id="PR00120">
    <property type="entry name" value="HATPASE"/>
</dbReference>
<dbReference type="GO" id="GO:0016020">
    <property type="term" value="C:membrane"/>
    <property type="evidence" value="ECO:0007669"/>
    <property type="project" value="UniProtKB-SubCell"/>
</dbReference>
<protein>
    <recommendedName>
        <fullName evidence="17">Calcium-transporting ATPase</fullName>
        <ecNumber evidence="17">7.2.2.10</ecNumber>
    </recommendedName>
</protein>
<proteinExistence type="inferred from homology"/>
<feature type="transmembrane region" description="Helical" evidence="17">
    <location>
        <begin position="818"/>
        <end position="840"/>
    </location>
</feature>
<dbReference type="AlphaFoldDB" id="A0ABD1NJK1"/>
<dbReference type="PANTHER" id="PTHR24093">
    <property type="entry name" value="CATION TRANSPORTING ATPASE"/>
    <property type="match status" value="1"/>
</dbReference>
<dbReference type="Gene3D" id="3.40.50.1000">
    <property type="entry name" value="HAD superfamily/HAD-like"/>
    <property type="match status" value="1"/>
</dbReference>
<dbReference type="Gene3D" id="1.20.1110.10">
    <property type="entry name" value="Calcium-transporting ATPase, transmembrane domain"/>
    <property type="match status" value="1"/>
</dbReference>
<dbReference type="EC" id="7.2.2.10" evidence="17"/>
<keyword evidence="7 17" id="KW-0547">Nucleotide-binding</keyword>
<evidence type="ECO:0000313" key="19">
    <source>
        <dbReference type="EMBL" id="KAL2348314.1"/>
    </source>
</evidence>
<dbReference type="InterPro" id="IPR023214">
    <property type="entry name" value="HAD_sf"/>
</dbReference>
<keyword evidence="6" id="KW-0479">Metal-binding</keyword>
<feature type="transmembrane region" description="Helical" evidence="17">
    <location>
        <begin position="203"/>
        <end position="221"/>
    </location>
</feature>
<dbReference type="InterPro" id="IPR001757">
    <property type="entry name" value="P_typ_ATPase"/>
</dbReference>
<dbReference type="PRINTS" id="PR00119">
    <property type="entry name" value="CATATPASE"/>
</dbReference>
<feature type="transmembrane region" description="Helical" evidence="17">
    <location>
        <begin position="921"/>
        <end position="938"/>
    </location>
</feature>
<comment type="catalytic activity">
    <reaction evidence="16 17">
        <text>Ca(2+)(in) + ATP + H2O = Ca(2+)(out) + ADP + phosphate + H(+)</text>
        <dbReference type="Rhea" id="RHEA:18105"/>
        <dbReference type="ChEBI" id="CHEBI:15377"/>
        <dbReference type="ChEBI" id="CHEBI:15378"/>
        <dbReference type="ChEBI" id="CHEBI:29108"/>
        <dbReference type="ChEBI" id="CHEBI:30616"/>
        <dbReference type="ChEBI" id="CHEBI:43474"/>
        <dbReference type="ChEBI" id="CHEBI:456216"/>
        <dbReference type="EC" id="7.2.2.10"/>
    </reaction>
</comment>
<dbReference type="Pfam" id="PF00122">
    <property type="entry name" value="E1-E2_ATPase"/>
    <property type="match status" value="1"/>
</dbReference>